<evidence type="ECO:0000313" key="1">
    <source>
        <dbReference type="EMBL" id="RAK88191.1"/>
    </source>
</evidence>
<sequence>MARNKNIPQVTRQQWTAQMYLDHAYQPAALLVYKETPPEPEAIQPAFAIQVYTTVALNQDNVLIAICQYLSREVFTSPWPSFEIYCTPRTDVFACVEHQRREIFHRKGISPSRDDGLLPGIAKVVLSREDQQFQGVILVITSYSFRDYPHYPDHEAETGPLYVNFDRCFPYQARVDLPSPKHDDEDEGWEEEIWPEREELVVRKCRNIYHVRRELASLHFRSQRHDVFEDYVYDYGLDEDEGDPNRLVQPPTPEIVEEWQRRADSLPEEIAVVQPSPDNGVVVMTSGAITTSEPELRYIIYVTFAHRNENHLTLQTIGRAFTTAILENVPGQKTVHFEFHSSPNLSLGAALSSHRELMKSRPDVGVAVAQPTSGQRARKFPQKGYNRGHPSDREPYQTFFVILDRPDFLTGPGVLFFLTDGDEITDEAMQNVYNLYGERNQPRDYAMFRVWRSVGIQEVARRLAIVH</sequence>
<name>A0ACD1IDU9_9EURO</name>
<gene>
    <name evidence="1" type="ORF">BO79DRAFT_266160</name>
</gene>
<keyword evidence="2" id="KW-1185">Reference proteome</keyword>
<accession>A0ACD1IDU9</accession>
<proteinExistence type="predicted"/>
<evidence type="ECO:0000313" key="2">
    <source>
        <dbReference type="Proteomes" id="UP000249748"/>
    </source>
</evidence>
<organism evidence="1 2">
    <name type="scientific">Aspergillus costaricaensis CBS 115574</name>
    <dbReference type="NCBI Taxonomy" id="1448317"/>
    <lineage>
        <taxon>Eukaryota</taxon>
        <taxon>Fungi</taxon>
        <taxon>Dikarya</taxon>
        <taxon>Ascomycota</taxon>
        <taxon>Pezizomycotina</taxon>
        <taxon>Eurotiomycetes</taxon>
        <taxon>Eurotiomycetidae</taxon>
        <taxon>Eurotiales</taxon>
        <taxon>Aspergillaceae</taxon>
        <taxon>Aspergillus</taxon>
        <taxon>Aspergillus subgen. Circumdati</taxon>
    </lineage>
</organism>
<protein>
    <submittedName>
        <fullName evidence="1">Uncharacterized protein</fullName>
    </submittedName>
</protein>
<reference evidence="1" key="1">
    <citation type="submission" date="2018-02" db="EMBL/GenBank/DDBJ databases">
        <title>The genomes of Aspergillus section Nigri reveals drivers in fungal speciation.</title>
        <authorList>
            <consortium name="DOE Joint Genome Institute"/>
            <person name="Vesth T.C."/>
            <person name="Nybo J."/>
            <person name="Theobald S."/>
            <person name="Brandl J."/>
            <person name="Frisvad J.C."/>
            <person name="Nielsen K.F."/>
            <person name="Lyhne E.K."/>
            <person name="Kogle M.E."/>
            <person name="Kuo A."/>
            <person name="Riley R."/>
            <person name="Clum A."/>
            <person name="Nolan M."/>
            <person name="Lipzen A."/>
            <person name="Salamov A."/>
            <person name="Henrissat B."/>
            <person name="Wiebenga A."/>
            <person name="De vries R.P."/>
            <person name="Grigoriev I.V."/>
            <person name="Mortensen U.H."/>
            <person name="Andersen M.R."/>
            <person name="Baker S.E."/>
        </authorList>
    </citation>
    <scope>NUCLEOTIDE SEQUENCE</scope>
    <source>
        <strain evidence="1">CBS 115574</strain>
    </source>
</reference>
<dbReference type="Proteomes" id="UP000249748">
    <property type="component" value="Unassembled WGS sequence"/>
</dbReference>
<dbReference type="EMBL" id="KZ824551">
    <property type="protein sequence ID" value="RAK88191.1"/>
    <property type="molecule type" value="Genomic_DNA"/>
</dbReference>